<dbReference type="AlphaFoldDB" id="A0A7C8UR17"/>
<name>A0A7C8UR17_ORBOL</name>
<organism evidence="1 2">
    <name type="scientific">Orbilia oligospora</name>
    <name type="common">Nematode-trapping fungus</name>
    <name type="synonym">Arthrobotrys oligospora</name>
    <dbReference type="NCBI Taxonomy" id="2813651"/>
    <lineage>
        <taxon>Eukaryota</taxon>
        <taxon>Fungi</taxon>
        <taxon>Dikarya</taxon>
        <taxon>Ascomycota</taxon>
        <taxon>Pezizomycotina</taxon>
        <taxon>Orbiliomycetes</taxon>
        <taxon>Orbiliales</taxon>
        <taxon>Orbiliaceae</taxon>
        <taxon>Orbilia</taxon>
    </lineage>
</organism>
<accession>A0A7C8UR17</accession>
<evidence type="ECO:0000313" key="1">
    <source>
        <dbReference type="EMBL" id="KAF3220407.1"/>
    </source>
</evidence>
<proteinExistence type="predicted"/>
<sequence length="102" mass="11377">MWAELEEGSDIRRSRPPLLDTKIQQGQFSGLSSYMQARRLAFSRGNACSMQPGLGVGVFNRSDRGEIAAFPDSAEGPKNRIHRIYMPILTRATLRKTLIAVL</sequence>
<reference evidence="1 2" key="1">
    <citation type="submission" date="2019-06" db="EMBL/GenBank/DDBJ databases">
        <authorList>
            <person name="Palmer J.M."/>
        </authorList>
    </citation>
    <scope>NUCLEOTIDE SEQUENCE [LARGE SCALE GENOMIC DNA]</scope>
    <source>
        <strain evidence="1 2">TWF106</strain>
    </source>
</reference>
<dbReference type="Proteomes" id="UP000472727">
    <property type="component" value="Unassembled WGS sequence"/>
</dbReference>
<protein>
    <submittedName>
        <fullName evidence="1">Uncharacterized protein</fullName>
    </submittedName>
</protein>
<evidence type="ECO:0000313" key="2">
    <source>
        <dbReference type="Proteomes" id="UP000472727"/>
    </source>
</evidence>
<comment type="caution">
    <text evidence="1">The sequence shown here is derived from an EMBL/GenBank/DDBJ whole genome shotgun (WGS) entry which is preliminary data.</text>
</comment>
<dbReference type="EMBL" id="WIWS01000033">
    <property type="protein sequence ID" value="KAF3220407.1"/>
    <property type="molecule type" value="Genomic_DNA"/>
</dbReference>
<gene>
    <name evidence="1" type="ORF">TWF106_006733</name>
</gene>